<keyword evidence="1" id="KW-0812">Transmembrane</keyword>
<reference evidence="2 3" key="1">
    <citation type="submission" date="2019-06" db="EMBL/GenBank/DDBJ databases">
        <title>Genome Sequence of the Brown Rot Fungal Pathogen Monilinia laxa.</title>
        <authorList>
            <person name="De Miccolis Angelini R.M."/>
            <person name="Landi L."/>
            <person name="Abate D."/>
            <person name="Pollastro S."/>
            <person name="Romanazzi G."/>
            <person name="Faretra F."/>
        </authorList>
    </citation>
    <scope>NUCLEOTIDE SEQUENCE [LARGE SCALE GENOMIC DNA]</scope>
    <source>
        <strain evidence="2 3">Mlax316</strain>
    </source>
</reference>
<dbReference type="AlphaFoldDB" id="A0A5N6KA07"/>
<feature type="transmembrane region" description="Helical" evidence="1">
    <location>
        <begin position="32"/>
        <end position="51"/>
    </location>
</feature>
<gene>
    <name evidence="2" type="ORF">EYC80_000259</name>
</gene>
<evidence type="ECO:0000313" key="3">
    <source>
        <dbReference type="Proteomes" id="UP000326757"/>
    </source>
</evidence>
<organism evidence="2 3">
    <name type="scientific">Monilinia laxa</name>
    <name type="common">Brown rot fungus</name>
    <name type="synonym">Sclerotinia laxa</name>
    <dbReference type="NCBI Taxonomy" id="61186"/>
    <lineage>
        <taxon>Eukaryota</taxon>
        <taxon>Fungi</taxon>
        <taxon>Dikarya</taxon>
        <taxon>Ascomycota</taxon>
        <taxon>Pezizomycotina</taxon>
        <taxon>Leotiomycetes</taxon>
        <taxon>Helotiales</taxon>
        <taxon>Sclerotiniaceae</taxon>
        <taxon>Monilinia</taxon>
    </lineage>
</organism>
<comment type="caution">
    <text evidence="2">The sequence shown here is derived from an EMBL/GenBank/DDBJ whole genome shotgun (WGS) entry which is preliminary data.</text>
</comment>
<protein>
    <submittedName>
        <fullName evidence="2">Uncharacterized protein</fullName>
    </submittedName>
</protein>
<evidence type="ECO:0000313" key="2">
    <source>
        <dbReference type="EMBL" id="KAB8300020.1"/>
    </source>
</evidence>
<feature type="transmembrane region" description="Helical" evidence="1">
    <location>
        <begin position="63"/>
        <end position="83"/>
    </location>
</feature>
<proteinExistence type="predicted"/>
<keyword evidence="1" id="KW-0472">Membrane</keyword>
<dbReference type="EMBL" id="VIGI01000005">
    <property type="protein sequence ID" value="KAB8300020.1"/>
    <property type="molecule type" value="Genomic_DNA"/>
</dbReference>
<evidence type="ECO:0000256" key="1">
    <source>
        <dbReference type="SAM" id="Phobius"/>
    </source>
</evidence>
<dbReference type="Proteomes" id="UP000326757">
    <property type="component" value="Unassembled WGS sequence"/>
</dbReference>
<sequence length="100" mass="11684">MNLFLHFTLASCPILLLRYGSGKVIYALVATFRSDFFFIAFFAKQTIFLYWKYFNQKTCTHRLLLCSTTLALLDGGTFFLFLVENYLPFTQDYNIFARCG</sequence>
<keyword evidence="3" id="KW-1185">Reference proteome</keyword>
<keyword evidence="1" id="KW-1133">Transmembrane helix</keyword>
<name>A0A5N6KA07_MONLA</name>
<accession>A0A5N6KA07</accession>